<dbReference type="EMBL" id="PXXO01000007">
    <property type="protein sequence ID" value="PSJ05234.1"/>
    <property type="molecule type" value="Genomic_DNA"/>
</dbReference>
<feature type="transmembrane region" description="Helical" evidence="7">
    <location>
        <begin position="102"/>
        <end position="126"/>
    </location>
</feature>
<evidence type="ECO:0000256" key="2">
    <source>
        <dbReference type="ARBA" id="ARBA00022448"/>
    </source>
</evidence>
<feature type="transmembrane region" description="Helical" evidence="7">
    <location>
        <begin position="21"/>
        <end position="38"/>
    </location>
</feature>
<keyword evidence="5" id="KW-0406">Ion transport</keyword>
<keyword evidence="2" id="KW-0813">Transport</keyword>
<dbReference type="Gene3D" id="1.20.1420.30">
    <property type="entry name" value="NCX, central ion-binding region"/>
    <property type="match status" value="1"/>
</dbReference>
<feature type="transmembrane region" description="Helical" evidence="7">
    <location>
        <begin position="44"/>
        <end position="63"/>
    </location>
</feature>
<protein>
    <submittedName>
        <fullName evidence="9">Calcium:proton antiporter</fullName>
    </submittedName>
</protein>
<feature type="transmembrane region" description="Helical" evidence="7">
    <location>
        <begin position="355"/>
        <end position="375"/>
    </location>
</feature>
<feature type="domain" description="Sodium/calcium exchanger membrane region" evidence="8">
    <location>
        <begin position="231"/>
        <end position="369"/>
    </location>
</feature>
<gene>
    <name evidence="9" type="ORF">C7K55_07865</name>
</gene>
<evidence type="ECO:0000256" key="6">
    <source>
        <dbReference type="ARBA" id="ARBA00023136"/>
    </source>
</evidence>
<sequence>MDFGWICPVLIREVLSGRWKLLLLVSAVAIVVPPEAAGPFKLPYFLLCGLALIPLAQITAELVDRLVHRVGERLGGLLNVTLGNLLELVIALTALKSGLYDLVVLSIAGAVITNSLLVLGISTIVAGRRELVVDLNRHSRGLSTRQLLISVILMSVPSIFFWDSMHPITEGSKVFDLFAVYSLVVAVIVMLAYLLSYLYQLGTHRRLFAVEREIAEASATSESQSSLLAIVGVLVLVALAIAGVSEHLVAGLEELVEGSAVTPLFVGMLLLPLFSAIPEALVAFRAASRGRMALAMASTVESSVQLMLFVLPVLVLLGPLMGRFLHLTFPPQALACLGATAFAVHWVTEGDSLTWYQGLLLLSIYTALFVGALLLKPII</sequence>
<feature type="transmembrane region" description="Helical" evidence="7">
    <location>
        <begin position="304"/>
        <end position="325"/>
    </location>
</feature>
<dbReference type="GO" id="GO:0006874">
    <property type="term" value="P:intracellular calcium ion homeostasis"/>
    <property type="evidence" value="ECO:0007669"/>
    <property type="project" value="TreeGrafter"/>
</dbReference>
<dbReference type="GO" id="GO:0015369">
    <property type="term" value="F:calcium:proton antiporter activity"/>
    <property type="evidence" value="ECO:0007669"/>
    <property type="project" value="TreeGrafter"/>
</dbReference>
<evidence type="ECO:0000256" key="7">
    <source>
        <dbReference type="SAM" id="Phobius"/>
    </source>
</evidence>
<dbReference type="OrthoDB" id="550038at2"/>
<dbReference type="InterPro" id="IPR004837">
    <property type="entry name" value="NaCa_Exmemb"/>
</dbReference>
<dbReference type="Pfam" id="PF01699">
    <property type="entry name" value="Na_Ca_ex"/>
    <property type="match status" value="2"/>
</dbReference>
<evidence type="ECO:0000256" key="4">
    <source>
        <dbReference type="ARBA" id="ARBA00022989"/>
    </source>
</evidence>
<keyword evidence="6 7" id="KW-0472">Membrane</keyword>
<proteinExistence type="predicted"/>
<reference evidence="9 10" key="1">
    <citation type="journal article" date="2018" name="Environ. Microbiol.">
        <title>Ecological and genomic features of two widespread freshwater picocyanobacteria.</title>
        <authorList>
            <person name="Cabello-Yeves P.J."/>
            <person name="Picazo A."/>
            <person name="Camacho A."/>
            <person name="Callieri C."/>
            <person name="Rosselli R."/>
            <person name="Roda-Garcia J.J."/>
            <person name="Coutinho F.H."/>
            <person name="Rodriguez-Valera F."/>
        </authorList>
    </citation>
    <scope>NUCLEOTIDE SEQUENCE [LARGE SCALE GENOMIC DNA]</scope>
    <source>
        <strain evidence="9 10">Tous</strain>
    </source>
</reference>
<dbReference type="PANTHER" id="PTHR31503">
    <property type="entry name" value="VACUOLAR CALCIUM ION TRANSPORTER"/>
    <property type="match status" value="1"/>
</dbReference>
<dbReference type="PANTHER" id="PTHR31503:SF22">
    <property type="entry name" value="VACUOLAR CALCIUM ION TRANSPORTER"/>
    <property type="match status" value="1"/>
</dbReference>
<feature type="transmembrane region" description="Helical" evidence="7">
    <location>
        <begin position="147"/>
        <end position="165"/>
    </location>
</feature>
<evidence type="ECO:0000313" key="9">
    <source>
        <dbReference type="EMBL" id="PSJ05234.1"/>
    </source>
</evidence>
<keyword evidence="4 7" id="KW-1133">Transmembrane helix</keyword>
<name>A0A2P7MVH0_9CYAN</name>
<dbReference type="InterPro" id="IPR004713">
    <property type="entry name" value="CaH_exchang"/>
</dbReference>
<organism evidence="9 10">
    <name type="scientific">Cyanobium usitatum str. Tous</name>
    <dbReference type="NCBI Taxonomy" id="2116684"/>
    <lineage>
        <taxon>Bacteria</taxon>
        <taxon>Bacillati</taxon>
        <taxon>Cyanobacteriota</taxon>
        <taxon>Cyanophyceae</taxon>
        <taxon>Synechococcales</taxon>
        <taxon>Prochlorococcaceae</taxon>
        <taxon>Cyanobium</taxon>
    </lineage>
</organism>
<feature type="transmembrane region" description="Helical" evidence="7">
    <location>
        <begin position="264"/>
        <end position="284"/>
    </location>
</feature>
<evidence type="ECO:0000256" key="1">
    <source>
        <dbReference type="ARBA" id="ARBA00004127"/>
    </source>
</evidence>
<dbReference type="InterPro" id="IPR044880">
    <property type="entry name" value="NCX_ion-bd_dom_sf"/>
</dbReference>
<keyword evidence="10" id="KW-1185">Reference proteome</keyword>
<dbReference type="GO" id="GO:0016020">
    <property type="term" value="C:membrane"/>
    <property type="evidence" value="ECO:0007669"/>
    <property type="project" value="InterPro"/>
</dbReference>
<dbReference type="Proteomes" id="UP000243002">
    <property type="component" value="Unassembled WGS sequence"/>
</dbReference>
<comment type="subcellular location">
    <subcellularLocation>
        <location evidence="1">Endomembrane system</location>
        <topology evidence="1">Multi-pass membrane protein</topology>
    </subcellularLocation>
</comment>
<comment type="caution">
    <text evidence="9">The sequence shown here is derived from an EMBL/GenBank/DDBJ whole genome shotgun (WGS) entry which is preliminary data.</text>
</comment>
<feature type="transmembrane region" description="Helical" evidence="7">
    <location>
        <begin position="227"/>
        <end position="244"/>
    </location>
</feature>
<evidence type="ECO:0000313" key="10">
    <source>
        <dbReference type="Proteomes" id="UP000243002"/>
    </source>
</evidence>
<feature type="transmembrane region" description="Helical" evidence="7">
    <location>
        <begin position="75"/>
        <end position="96"/>
    </location>
</feature>
<feature type="domain" description="Sodium/calcium exchanger membrane region" evidence="8">
    <location>
        <begin position="44"/>
        <end position="200"/>
    </location>
</feature>
<evidence type="ECO:0000256" key="5">
    <source>
        <dbReference type="ARBA" id="ARBA00023065"/>
    </source>
</evidence>
<keyword evidence="3 7" id="KW-0812">Transmembrane</keyword>
<evidence type="ECO:0000256" key="3">
    <source>
        <dbReference type="ARBA" id="ARBA00022692"/>
    </source>
</evidence>
<dbReference type="GO" id="GO:0012505">
    <property type="term" value="C:endomembrane system"/>
    <property type="evidence" value="ECO:0007669"/>
    <property type="project" value="UniProtKB-SubCell"/>
</dbReference>
<dbReference type="AlphaFoldDB" id="A0A2P7MVH0"/>
<accession>A0A2P7MVH0</accession>
<evidence type="ECO:0000259" key="8">
    <source>
        <dbReference type="Pfam" id="PF01699"/>
    </source>
</evidence>
<feature type="transmembrane region" description="Helical" evidence="7">
    <location>
        <begin position="177"/>
        <end position="199"/>
    </location>
</feature>